<dbReference type="PANTHER" id="PTHR43798:SF31">
    <property type="entry name" value="AB HYDROLASE SUPERFAMILY PROTEIN YCLE"/>
    <property type="match status" value="1"/>
</dbReference>
<dbReference type="Gene3D" id="3.40.50.1820">
    <property type="entry name" value="alpha/beta hydrolase"/>
    <property type="match status" value="1"/>
</dbReference>
<protein>
    <submittedName>
        <fullName evidence="3">Alpha/beta hydrolase</fullName>
    </submittedName>
</protein>
<comment type="caution">
    <text evidence="3">The sequence shown here is derived from an EMBL/GenBank/DDBJ whole genome shotgun (WGS) entry which is preliminary data.</text>
</comment>
<dbReference type="AlphaFoldDB" id="A0A418LYI3"/>
<dbReference type="EMBL" id="QXED01000012">
    <property type="protein sequence ID" value="RIV18274.1"/>
    <property type="molecule type" value="Genomic_DNA"/>
</dbReference>
<dbReference type="RefSeq" id="WP_119671243.1">
    <property type="nucleotide sequence ID" value="NZ_QXED01000012.1"/>
</dbReference>
<gene>
    <name evidence="3" type="ORF">DYU11_28970</name>
</gene>
<dbReference type="InterPro" id="IPR000073">
    <property type="entry name" value="AB_hydrolase_1"/>
</dbReference>
<dbReference type="GO" id="GO:0016020">
    <property type="term" value="C:membrane"/>
    <property type="evidence" value="ECO:0007669"/>
    <property type="project" value="TreeGrafter"/>
</dbReference>
<name>A0A418LYI3_9BACT</name>
<reference evidence="3 4" key="1">
    <citation type="submission" date="2018-08" db="EMBL/GenBank/DDBJ databases">
        <title>Fibrisoma montanum sp. nov., isolated from Danxia mountain soil.</title>
        <authorList>
            <person name="Huang Y."/>
        </authorList>
    </citation>
    <scope>NUCLEOTIDE SEQUENCE [LARGE SCALE GENOMIC DNA]</scope>
    <source>
        <strain evidence="3 4">HYT19</strain>
    </source>
</reference>
<evidence type="ECO:0000256" key="1">
    <source>
        <dbReference type="ARBA" id="ARBA00022801"/>
    </source>
</evidence>
<dbReference type="InterPro" id="IPR029058">
    <property type="entry name" value="AB_hydrolase_fold"/>
</dbReference>
<sequence>MKHLINGTRLNILEQGSGPLTLIFLHYFGGSAREWQSVMNLLSDRYRCLAVDLRGFGDSDAPADGYSVGTMAEDITCVVQQLGIEKFVLVGHSMSGKVALLVATEQTNRIELANLQALVLLSPSPPVPEPIPDDERQKLLKGYGQRTSAEQTLKNITAKPISDMACEQIIADDLRSAKPAWEAWLKSGSRENISDRMPAVRVPVSILVGSDDQALPPNVQSELVLPYVPHATVDIVPETGHLLPWEAPDVVAAFISKKIAA</sequence>
<keyword evidence="1 3" id="KW-0378">Hydrolase</keyword>
<dbReference type="PRINTS" id="PR00111">
    <property type="entry name" value="ABHYDROLASE"/>
</dbReference>
<accession>A0A418LYI3</accession>
<dbReference type="InterPro" id="IPR050266">
    <property type="entry name" value="AB_hydrolase_sf"/>
</dbReference>
<dbReference type="Pfam" id="PF12697">
    <property type="entry name" value="Abhydrolase_6"/>
    <property type="match status" value="1"/>
</dbReference>
<proteinExistence type="predicted"/>
<dbReference type="SUPFAM" id="SSF53474">
    <property type="entry name" value="alpha/beta-Hydrolases"/>
    <property type="match status" value="1"/>
</dbReference>
<evidence type="ECO:0000313" key="4">
    <source>
        <dbReference type="Proteomes" id="UP000283523"/>
    </source>
</evidence>
<dbReference type="PANTHER" id="PTHR43798">
    <property type="entry name" value="MONOACYLGLYCEROL LIPASE"/>
    <property type="match status" value="1"/>
</dbReference>
<dbReference type="OrthoDB" id="9799612at2"/>
<evidence type="ECO:0000313" key="3">
    <source>
        <dbReference type="EMBL" id="RIV18274.1"/>
    </source>
</evidence>
<keyword evidence="4" id="KW-1185">Reference proteome</keyword>
<evidence type="ECO:0000259" key="2">
    <source>
        <dbReference type="Pfam" id="PF12697"/>
    </source>
</evidence>
<organism evidence="3 4">
    <name type="scientific">Fibrisoma montanum</name>
    <dbReference type="NCBI Taxonomy" id="2305895"/>
    <lineage>
        <taxon>Bacteria</taxon>
        <taxon>Pseudomonadati</taxon>
        <taxon>Bacteroidota</taxon>
        <taxon>Cytophagia</taxon>
        <taxon>Cytophagales</taxon>
        <taxon>Spirosomataceae</taxon>
        <taxon>Fibrisoma</taxon>
    </lineage>
</organism>
<feature type="domain" description="AB hydrolase-1" evidence="2">
    <location>
        <begin position="22"/>
        <end position="253"/>
    </location>
</feature>
<dbReference type="Proteomes" id="UP000283523">
    <property type="component" value="Unassembled WGS sequence"/>
</dbReference>
<dbReference type="GO" id="GO:0016787">
    <property type="term" value="F:hydrolase activity"/>
    <property type="evidence" value="ECO:0007669"/>
    <property type="project" value="UniProtKB-KW"/>
</dbReference>